<dbReference type="RefSeq" id="WP_095615298.1">
    <property type="nucleotide sequence ID" value="NZ_MVOH01000015.1"/>
</dbReference>
<dbReference type="OrthoDB" id="3233033at2"/>
<sequence length="145" mass="16382">MTQVHISLRRYLPDGESAAYGRVRCAPDRRRVDDHRIILPIPFDVILDDNGEALFDLEPTRELFAWRLTVIPAESSSFERTVEVPDSTETEEFAALLDVDPDTLIPPALTTGPLMRVHWAETEDDAFAYSSAHPDELVLYEQEGA</sequence>
<reference evidence="1 2" key="1">
    <citation type="journal article" date="2017" name="ISME J.">
        <title>Unveiling bifidobacterial biogeography across the mammalian branch of the tree of life.</title>
        <authorList>
            <person name="Milani C."/>
            <person name="Mangifesta M."/>
            <person name="Mancabelli L."/>
            <person name="Lugli G.A."/>
            <person name="James K."/>
            <person name="Duranti S."/>
            <person name="Turroni F."/>
            <person name="Ferrario C."/>
            <person name="Ossiprandi M.C."/>
            <person name="van Sinderen D."/>
            <person name="Ventura M."/>
        </authorList>
    </citation>
    <scope>NUCLEOTIDE SEQUENCE [LARGE SCALE GENOMIC DNA]</scope>
    <source>
        <strain evidence="2">Ham19E</strain>
    </source>
</reference>
<evidence type="ECO:0000313" key="1">
    <source>
        <dbReference type="EMBL" id="PAU67227.1"/>
    </source>
</evidence>
<protein>
    <submittedName>
        <fullName evidence="1">Uncharacterized protein</fullName>
    </submittedName>
</protein>
<dbReference type="EMBL" id="MVOH01000015">
    <property type="protein sequence ID" value="PAU67227.1"/>
    <property type="molecule type" value="Genomic_DNA"/>
</dbReference>
<keyword evidence="2" id="KW-1185">Reference proteome</keyword>
<dbReference type="AlphaFoldDB" id="A0A2A2EE16"/>
<name>A0A2A2EE16_9BIFI</name>
<organism evidence="1 2">
    <name type="scientific">Bifidobacterium criceti</name>
    <dbReference type="NCBI Taxonomy" id="1960969"/>
    <lineage>
        <taxon>Bacteria</taxon>
        <taxon>Bacillati</taxon>
        <taxon>Actinomycetota</taxon>
        <taxon>Actinomycetes</taxon>
        <taxon>Bifidobacteriales</taxon>
        <taxon>Bifidobacteriaceae</taxon>
        <taxon>Bifidobacterium</taxon>
    </lineage>
</organism>
<accession>A0A2A2EE16</accession>
<proteinExistence type="predicted"/>
<dbReference type="Proteomes" id="UP000218399">
    <property type="component" value="Unassembled WGS sequence"/>
</dbReference>
<evidence type="ECO:0000313" key="2">
    <source>
        <dbReference type="Proteomes" id="UP000218399"/>
    </source>
</evidence>
<gene>
    <name evidence="1" type="ORF">B1526_1311</name>
</gene>
<comment type="caution">
    <text evidence="1">The sequence shown here is derived from an EMBL/GenBank/DDBJ whole genome shotgun (WGS) entry which is preliminary data.</text>
</comment>